<keyword evidence="2" id="KW-0560">Oxidoreductase</keyword>
<dbReference type="InterPro" id="IPR000415">
    <property type="entry name" value="Nitroreductase-like"/>
</dbReference>
<evidence type="ECO:0000259" key="4">
    <source>
        <dbReference type="Pfam" id="PF00881"/>
    </source>
</evidence>
<protein>
    <submittedName>
        <fullName evidence="5">Nitroreductase</fullName>
    </submittedName>
</protein>
<reference evidence="5 6" key="1">
    <citation type="journal article" date="2007" name="Int. J. Syst. Evol. Microbiol.">
        <title>Marixanthomonas ophiurae gen. nov., sp. nov., a marine bacterium of the family Flavobacteriaceae isolated from a deep-sea brittle star.</title>
        <authorList>
            <person name="Romanenko L.A."/>
            <person name="Uchino M."/>
            <person name="Frolova G.M."/>
            <person name="Mikhailov V.V."/>
        </authorList>
    </citation>
    <scope>NUCLEOTIDE SEQUENCE [LARGE SCALE GENOMIC DNA]</scope>
    <source>
        <strain evidence="5 6">KMM 3046</strain>
    </source>
</reference>
<sequence length="201" mass="22948">MSQTTPIEKETPTEYAIYPLIKERWSPRVFSEKNISEEQVKTLLEAGRWAPSSSNQQPWRIVWGIKGSETYDRIFNCLHKFNKGWAGNAQVLWACAFKKDMPNGENENFHALHDLGLFMGNVCTQAQSMGIAVHQMAGIDFKGAQKEFNFPDNYHVATAAAFGYYGGNPDVLDDDLKKQELKKERSRKKQSEFAFNGNFQK</sequence>
<organism evidence="5 6">
    <name type="scientific">Marixanthomonas ophiurae</name>
    <dbReference type="NCBI Taxonomy" id="387659"/>
    <lineage>
        <taxon>Bacteria</taxon>
        <taxon>Pseudomonadati</taxon>
        <taxon>Bacteroidota</taxon>
        <taxon>Flavobacteriia</taxon>
        <taxon>Flavobacteriales</taxon>
        <taxon>Flavobacteriaceae</taxon>
        <taxon>Marixanthomonas</taxon>
    </lineage>
</organism>
<name>A0A3E1Q7V5_9FLAO</name>
<dbReference type="SUPFAM" id="SSF55469">
    <property type="entry name" value="FMN-dependent nitroreductase-like"/>
    <property type="match status" value="1"/>
</dbReference>
<dbReference type="Pfam" id="PF00881">
    <property type="entry name" value="Nitroreductase"/>
    <property type="match status" value="1"/>
</dbReference>
<keyword evidence="6" id="KW-1185">Reference proteome</keyword>
<gene>
    <name evidence="5" type="ORF">DZ858_13385</name>
</gene>
<accession>A0A3E1Q7V5</accession>
<evidence type="ECO:0000313" key="5">
    <source>
        <dbReference type="EMBL" id="RFN58219.1"/>
    </source>
</evidence>
<proteinExistence type="inferred from homology"/>
<dbReference type="GO" id="GO:0016491">
    <property type="term" value="F:oxidoreductase activity"/>
    <property type="evidence" value="ECO:0007669"/>
    <property type="project" value="UniProtKB-KW"/>
</dbReference>
<dbReference type="Gene3D" id="3.40.109.10">
    <property type="entry name" value="NADH Oxidase"/>
    <property type="match status" value="1"/>
</dbReference>
<comment type="caution">
    <text evidence="5">The sequence shown here is derived from an EMBL/GenBank/DDBJ whole genome shotgun (WGS) entry which is preliminary data.</text>
</comment>
<dbReference type="OrthoDB" id="9809288at2"/>
<feature type="region of interest" description="Disordered" evidence="3">
    <location>
        <begin position="182"/>
        <end position="201"/>
    </location>
</feature>
<evidence type="ECO:0000313" key="6">
    <source>
        <dbReference type="Proteomes" id="UP000261082"/>
    </source>
</evidence>
<dbReference type="InterPro" id="IPR029479">
    <property type="entry name" value="Nitroreductase"/>
</dbReference>
<dbReference type="EMBL" id="QVID01000002">
    <property type="protein sequence ID" value="RFN58219.1"/>
    <property type="molecule type" value="Genomic_DNA"/>
</dbReference>
<dbReference type="Proteomes" id="UP000261082">
    <property type="component" value="Unassembled WGS sequence"/>
</dbReference>
<dbReference type="PANTHER" id="PTHR43673">
    <property type="entry name" value="NAD(P)H NITROREDUCTASE YDGI-RELATED"/>
    <property type="match status" value="1"/>
</dbReference>
<dbReference type="RefSeq" id="WP_117160167.1">
    <property type="nucleotide sequence ID" value="NZ_QVID01000002.1"/>
</dbReference>
<evidence type="ECO:0000256" key="1">
    <source>
        <dbReference type="ARBA" id="ARBA00007118"/>
    </source>
</evidence>
<dbReference type="CDD" id="cd02138">
    <property type="entry name" value="TdsD-like"/>
    <property type="match status" value="1"/>
</dbReference>
<evidence type="ECO:0000256" key="2">
    <source>
        <dbReference type="ARBA" id="ARBA00023002"/>
    </source>
</evidence>
<feature type="domain" description="Nitroreductase" evidence="4">
    <location>
        <begin position="21"/>
        <end position="164"/>
    </location>
</feature>
<dbReference type="AlphaFoldDB" id="A0A3E1Q7V5"/>
<comment type="similarity">
    <text evidence="1">Belongs to the nitroreductase family.</text>
</comment>
<dbReference type="PANTHER" id="PTHR43673:SF10">
    <property type="entry name" value="NADH DEHYDROGENASE_NAD(P)H NITROREDUCTASE XCC3605-RELATED"/>
    <property type="match status" value="1"/>
</dbReference>
<evidence type="ECO:0000256" key="3">
    <source>
        <dbReference type="SAM" id="MobiDB-lite"/>
    </source>
</evidence>